<dbReference type="EMBL" id="MW366843">
    <property type="protein sequence ID" value="QQO90361.1"/>
    <property type="molecule type" value="Genomic_DNA"/>
</dbReference>
<protein>
    <submittedName>
        <fullName evidence="2">Uncharacterized protein</fullName>
    </submittedName>
</protein>
<name>A0A7T8IVR7_9CAUD</name>
<evidence type="ECO:0000256" key="1">
    <source>
        <dbReference type="SAM" id="MobiDB-lite"/>
    </source>
</evidence>
<reference evidence="2 3" key="1">
    <citation type="submission" date="2020-12" db="EMBL/GenBank/DDBJ databases">
        <title>Complete genome sequence of Erwinia phage pEa_SNUABM_5.</title>
        <authorList>
            <person name="Kim S.G."/>
            <person name="Lee S.B."/>
            <person name="Kwon J."/>
            <person name="Park S.C."/>
        </authorList>
    </citation>
    <scope>NUCLEOTIDE SEQUENCE [LARGE SCALE GENOMIC DNA]</scope>
</reference>
<sequence>MNKNQRSPTGRLQTRPELQNIRPKLHPHQEQALKKIKKSLNLFGLSVPVNSVRTVVISLYEKQHSQDKR</sequence>
<evidence type="ECO:0000313" key="3">
    <source>
        <dbReference type="Proteomes" id="UP000596123"/>
    </source>
</evidence>
<accession>A0A7T8IVR7</accession>
<keyword evidence="3" id="KW-1185">Reference proteome</keyword>
<proteinExistence type="predicted"/>
<feature type="compositionally biased region" description="Polar residues" evidence="1">
    <location>
        <begin position="1"/>
        <end position="12"/>
    </location>
</feature>
<gene>
    <name evidence="2" type="ORF">pEaSNUABM5_00219</name>
</gene>
<evidence type="ECO:0000313" key="2">
    <source>
        <dbReference type="EMBL" id="QQO90361.1"/>
    </source>
</evidence>
<dbReference type="Proteomes" id="UP000596123">
    <property type="component" value="Segment"/>
</dbReference>
<feature type="region of interest" description="Disordered" evidence="1">
    <location>
        <begin position="1"/>
        <end position="26"/>
    </location>
</feature>
<organism evidence="2 3">
    <name type="scientific">Erwinia phage pEa_SNUABM_5</name>
    <dbReference type="NCBI Taxonomy" id="2797313"/>
    <lineage>
        <taxon>Viruses</taxon>
        <taxon>Duplodnaviria</taxon>
        <taxon>Heunggongvirae</taxon>
        <taxon>Uroviricota</taxon>
        <taxon>Caudoviricetes</taxon>
        <taxon>Rivsvirus</taxon>
        <taxon>Rivsvirus SNUABM5</taxon>
    </lineage>
</organism>